<comment type="function">
    <text evidence="6">Forms chloride channels.</text>
</comment>
<keyword evidence="2 6" id="KW-0812">Transmembrane</keyword>
<dbReference type="OrthoDB" id="201595at2759"/>
<keyword evidence="6" id="KW-0868">Chloride</keyword>
<protein>
    <recommendedName>
        <fullName evidence="6">Bestrophin homolog</fullName>
    </recommendedName>
</protein>
<dbReference type="WBParaSite" id="EVEC_0000288601-mRNA-1">
    <property type="protein sequence ID" value="EVEC_0000288601-mRNA-1"/>
    <property type="gene ID" value="EVEC_0000288601"/>
</dbReference>
<evidence type="ECO:0000313" key="7">
    <source>
        <dbReference type="EMBL" id="VDD87451.1"/>
    </source>
</evidence>
<dbReference type="PANTHER" id="PTHR10736">
    <property type="entry name" value="BESTROPHIN"/>
    <property type="match status" value="1"/>
</dbReference>
<dbReference type="EMBL" id="UXUI01007410">
    <property type="protein sequence ID" value="VDD87451.1"/>
    <property type="molecule type" value="Genomic_DNA"/>
</dbReference>
<gene>
    <name evidence="7" type="ORF">EVEC_LOCUS2594</name>
</gene>
<feature type="transmembrane region" description="Helical" evidence="6">
    <location>
        <begin position="36"/>
        <end position="54"/>
    </location>
</feature>
<keyword evidence="6" id="KW-0407">Ion channel</keyword>
<proteinExistence type="inferred from homology"/>
<feature type="transmembrane region" description="Helical" evidence="6">
    <location>
        <begin position="74"/>
        <end position="92"/>
    </location>
</feature>
<feature type="transmembrane region" description="Helical" evidence="6">
    <location>
        <begin position="241"/>
        <end position="260"/>
    </location>
</feature>
<keyword evidence="6" id="KW-0406">Ion transport</keyword>
<dbReference type="GO" id="GO:0005254">
    <property type="term" value="F:chloride channel activity"/>
    <property type="evidence" value="ECO:0007669"/>
    <property type="project" value="UniProtKB-KW"/>
</dbReference>
<organism evidence="9">
    <name type="scientific">Enterobius vermicularis</name>
    <name type="common">Human pinworm</name>
    <dbReference type="NCBI Taxonomy" id="51028"/>
    <lineage>
        <taxon>Eukaryota</taxon>
        <taxon>Metazoa</taxon>
        <taxon>Ecdysozoa</taxon>
        <taxon>Nematoda</taxon>
        <taxon>Chromadorea</taxon>
        <taxon>Rhabditida</taxon>
        <taxon>Spirurina</taxon>
        <taxon>Oxyuridomorpha</taxon>
        <taxon>Oxyuroidea</taxon>
        <taxon>Oxyuridae</taxon>
        <taxon>Enterobius</taxon>
    </lineage>
</organism>
<dbReference type="GO" id="GO:0005886">
    <property type="term" value="C:plasma membrane"/>
    <property type="evidence" value="ECO:0007669"/>
    <property type="project" value="UniProtKB-SubCell"/>
</dbReference>
<accession>A0A0N4UZ49</accession>
<reference evidence="9" key="1">
    <citation type="submission" date="2017-02" db="UniProtKB">
        <authorList>
            <consortium name="WormBaseParasite"/>
        </authorList>
    </citation>
    <scope>IDENTIFICATION</scope>
</reference>
<comment type="subcellular location">
    <subcellularLocation>
        <location evidence="6">Cell membrane</location>
        <topology evidence="6">Multi-pass membrane protein</topology>
    </subcellularLocation>
    <subcellularLocation>
        <location evidence="1">Membrane</location>
    </subcellularLocation>
</comment>
<evidence type="ECO:0000313" key="8">
    <source>
        <dbReference type="Proteomes" id="UP000274131"/>
    </source>
</evidence>
<evidence type="ECO:0000256" key="2">
    <source>
        <dbReference type="ARBA" id="ARBA00022692"/>
    </source>
</evidence>
<dbReference type="Proteomes" id="UP000274131">
    <property type="component" value="Unassembled WGS sequence"/>
</dbReference>
<keyword evidence="6" id="KW-0869">Chloride channel</keyword>
<sequence length="369" mass="42781">MTVSYNYDVCSASVTGFIRLLFRWKGSIWKCVFKELFIWTILYSMVSFMYRTPYILTESQKVTFEDTANYLEKYLKKINITFILGFFVSTVATRWTSILQNMGFIESNALFISSYINGDDDETRMIRRAILRYLCLSQILVYRDISLSVRKRFPTMDSLIKAGYLLEHERAKMEDYNLAFNKYWVPINWAATLVFTARKSGRITGDILVNKLMDEIKVFRNNLQMLCNYDWVPIPLVYPQVILIAVYFYFAVCLVTRQFIMTTRNIPIKSNIDLFVPVVTMIQFIFFVGWMKVAMALLNPLGEDDDDFECNYLANKNLTTSLLIVDKCCGDAPPVKEDQFYESGVVEPLYPESSVTEDHPLIGSAAMAK</sequence>
<reference evidence="7 8" key="2">
    <citation type="submission" date="2018-10" db="EMBL/GenBank/DDBJ databases">
        <authorList>
            <consortium name="Pathogen Informatics"/>
        </authorList>
    </citation>
    <scope>NUCLEOTIDE SEQUENCE [LARGE SCALE GENOMIC DNA]</scope>
</reference>
<feature type="transmembrane region" description="Helical" evidence="6">
    <location>
        <begin position="272"/>
        <end position="291"/>
    </location>
</feature>
<keyword evidence="6" id="KW-0813">Transport</keyword>
<evidence type="ECO:0000256" key="1">
    <source>
        <dbReference type="ARBA" id="ARBA00004370"/>
    </source>
</evidence>
<dbReference type="PANTHER" id="PTHR10736:SF0">
    <property type="entry name" value="BESTROPHIN HOMOLOG"/>
    <property type="match status" value="1"/>
</dbReference>
<evidence type="ECO:0000256" key="6">
    <source>
        <dbReference type="RuleBase" id="RU363126"/>
    </source>
</evidence>
<keyword evidence="3 6" id="KW-1133">Transmembrane helix</keyword>
<dbReference type="AlphaFoldDB" id="A0A0N4UZ49"/>
<evidence type="ECO:0000313" key="9">
    <source>
        <dbReference type="WBParaSite" id="EVEC_0000288601-mRNA-1"/>
    </source>
</evidence>
<dbReference type="Pfam" id="PF01062">
    <property type="entry name" value="Bestrophin"/>
    <property type="match status" value="1"/>
</dbReference>
<evidence type="ECO:0000256" key="3">
    <source>
        <dbReference type="ARBA" id="ARBA00022989"/>
    </source>
</evidence>
<dbReference type="InterPro" id="IPR021134">
    <property type="entry name" value="Bestrophin-like"/>
</dbReference>
<keyword evidence="8" id="KW-1185">Reference proteome</keyword>
<dbReference type="GO" id="GO:0034707">
    <property type="term" value="C:chloride channel complex"/>
    <property type="evidence" value="ECO:0007669"/>
    <property type="project" value="UniProtKB-KW"/>
</dbReference>
<dbReference type="InterPro" id="IPR000615">
    <property type="entry name" value="Bestrophin"/>
</dbReference>
<keyword evidence="6" id="KW-1003">Cell membrane</keyword>
<evidence type="ECO:0000256" key="4">
    <source>
        <dbReference type="ARBA" id="ARBA00023136"/>
    </source>
</evidence>
<comment type="similarity">
    <text evidence="5 6">Belongs to the anion channel-forming bestrophin (TC 1.A.46) family. Calcium-sensitive chloride channel subfamily.</text>
</comment>
<keyword evidence="4 6" id="KW-0472">Membrane</keyword>
<evidence type="ECO:0000256" key="5">
    <source>
        <dbReference type="ARBA" id="ARBA00034769"/>
    </source>
</evidence>
<name>A0A0N4UZ49_ENTVE</name>